<sequence length="432" mass="48579">MTSQANNLSRRRLLYAMGALGAGTAAAAMTSGVAEAATGTGAPAAGLSMPSAGPGAVVPMRLHVPERMLHDLRRRLETTRWPAQELVDDWSQGAPLWRVKRLVDHWQRHYDWRRVEALLNGFGQYRTVIDGVGIHLLHARSPHRDAMPIMLTHGWPGSILEFRKVIRRLTHPTEFGGSPRDAFHVVTPSLPGFGFSDQPDELGWGRVRTAKAWAKIMPRLGYDHYLSQGGDWGAAVNVQLGVLRPKGLLGIHLNFPQIVPPHLDMNHLTPEEQVAMSQLNAQQQNEIGYQLEMMTRPQTVSYSLADSPVGQAAWIYEKFGVWTDSDRNPESVLTMDEMLDDITLYWLTNTAESAARFYWENSDITMNAVKIDVPMGVTLFPKEFYTPPRAWAEKAFSNLVYWNKAARGGHFAAFEQPKIFAEEVRRFGRLFR</sequence>
<dbReference type="EMBL" id="FZOF01000036">
    <property type="protein sequence ID" value="SNT53887.1"/>
    <property type="molecule type" value="Genomic_DNA"/>
</dbReference>
<dbReference type="GO" id="GO:0004301">
    <property type="term" value="F:epoxide hydrolase activity"/>
    <property type="evidence" value="ECO:0007669"/>
    <property type="project" value="TreeGrafter"/>
</dbReference>
<feature type="domain" description="Epoxide hydrolase N-terminal" evidence="6">
    <location>
        <begin position="59"/>
        <end position="162"/>
    </location>
</feature>
<dbReference type="GO" id="GO:0097176">
    <property type="term" value="P:epoxide metabolic process"/>
    <property type="evidence" value="ECO:0007669"/>
    <property type="project" value="TreeGrafter"/>
</dbReference>
<comment type="similarity">
    <text evidence="1">Belongs to the peptidase S33 family.</text>
</comment>
<evidence type="ECO:0000256" key="5">
    <source>
        <dbReference type="SAM" id="SignalP"/>
    </source>
</evidence>
<evidence type="ECO:0000256" key="3">
    <source>
        <dbReference type="ARBA" id="ARBA00022801"/>
    </source>
</evidence>
<feature type="active site" description="Nucleophile" evidence="4">
    <location>
        <position position="231"/>
    </location>
</feature>
<proteinExistence type="inferred from homology"/>
<dbReference type="RefSeq" id="WP_245939304.1">
    <property type="nucleotide sequence ID" value="NZ_FZOF01000036.1"/>
</dbReference>
<evidence type="ECO:0000256" key="4">
    <source>
        <dbReference type="PIRSR" id="PIRSR001112-1"/>
    </source>
</evidence>
<dbReference type="PRINTS" id="PR00412">
    <property type="entry name" value="EPOXHYDRLASE"/>
</dbReference>
<keyword evidence="8" id="KW-1185">Reference proteome</keyword>
<dbReference type="InterPro" id="IPR016292">
    <property type="entry name" value="Epoxide_hydrolase"/>
</dbReference>
<dbReference type="SUPFAM" id="SSF53474">
    <property type="entry name" value="alpha/beta-Hydrolases"/>
    <property type="match status" value="1"/>
</dbReference>
<dbReference type="PROSITE" id="PS51318">
    <property type="entry name" value="TAT"/>
    <property type="match status" value="1"/>
</dbReference>
<evidence type="ECO:0000313" key="8">
    <source>
        <dbReference type="Proteomes" id="UP000198280"/>
    </source>
</evidence>
<keyword evidence="3" id="KW-0378">Hydrolase</keyword>
<evidence type="ECO:0000256" key="2">
    <source>
        <dbReference type="ARBA" id="ARBA00022797"/>
    </source>
</evidence>
<protein>
    <submittedName>
        <fullName evidence="7">Pimeloyl-ACP methyl ester carboxylesterase</fullName>
    </submittedName>
</protein>
<dbReference type="PANTHER" id="PTHR21661">
    <property type="entry name" value="EPOXIDE HYDROLASE 1-RELATED"/>
    <property type="match status" value="1"/>
</dbReference>
<feature type="chain" id="PRO_5038424216" evidence="5">
    <location>
        <begin position="28"/>
        <end position="432"/>
    </location>
</feature>
<dbReference type="InterPro" id="IPR006311">
    <property type="entry name" value="TAT_signal"/>
</dbReference>
<reference evidence="7 8" key="1">
    <citation type="submission" date="2017-06" db="EMBL/GenBank/DDBJ databases">
        <authorList>
            <person name="Kim H.J."/>
            <person name="Triplett B.A."/>
        </authorList>
    </citation>
    <scope>NUCLEOTIDE SEQUENCE [LARGE SCALE GENOMIC DNA]</scope>
    <source>
        <strain evidence="7 8">CGMCC 4.1858</strain>
    </source>
</reference>
<dbReference type="AlphaFoldDB" id="A0A239NG07"/>
<dbReference type="PANTHER" id="PTHR21661:SF35">
    <property type="entry name" value="EPOXIDE HYDROLASE"/>
    <property type="match status" value="1"/>
</dbReference>
<dbReference type="InterPro" id="IPR029058">
    <property type="entry name" value="AB_hydrolase_fold"/>
</dbReference>
<accession>A0A239NG07</accession>
<dbReference type="InterPro" id="IPR010497">
    <property type="entry name" value="Epoxide_hydro_N"/>
</dbReference>
<evidence type="ECO:0000259" key="6">
    <source>
        <dbReference type="Pfam" id="PF06441"/>
    </source>
</evidence>
<dbReference type="Proteomes" id="UP000198280">
    <property type="component" value="Unassembled WGS sequence"/>
</dbReference>
<dbReference type="PIRSF" id="PIRSF001112">
    <property type="entry name" value="Epoxide_hydrolase"/>
    <property type="match status" value="1"/>
</dbReference>
<dbReference type="InterPro" id="IPR000639">
    <property type="entry name" value="Epox_hydrolase-like"/>
</dbReference>
<dbReference type="Gene3D" id="3.40.50.1820">
    <property type="entry name" value="alpha/beta hydrolase"/>
    <property type="match status" value="1"/>
</dbReference>
<gene>
    <name evidence="7" type="ORF">SAMN05216252_1363</name>
</gene>
<feature type="signal peptide" evidence="5">
    <location>
        <begin position="1"/>
        <end position="27"/>
    </location>
</feature>
<organism evidence="7 8">
    <name type="scientific">Actinacidiphila glaucinigra</name>
    <dbReference type="NCBI Taxonomy" id="235986"/>
    <lineage>
        <taxon>Bacteria</taxon>
        <taxon>Bacillati</taxon>
        <taxon>Actinomycetota</taxon>
        <taxon>Actinomycetes</taxon>
        <taxon>Kitasatosporales</taxon>
        <taxon>Streptomycetaceae</taxon>
        <taxon>Actinacidiphila</taxon>
    </lineage>
</organism>
<keyword evidence="5" id="KW-0732">Signal</keyword>
<feature type="active site" description="Proton acceptor" evidence="4">
    <location>
        <position position="410"/>
    </location>
</feature>
<evidence type="ECO:0000313" key="7">
    <source>
        <dbReference type="EMBL" id="SNT53887.1"/>
    </source>
</evidence>
<keyword evidence="2" id="KW-0058">Aromatic hydrocarbons catabolism</keyword>
<dbReference type="Pfam" id="PF06441">
    <property type="entry name" value="EHN"/>
    <property type="match status" value="1"/>
</dbReference>
<feature type="active site" description="Proton donor" evidence="4">
    <location>
        <position position="358"/>
    </location>
</feature>
<name>A0A239NG07_9ACTN</name>
<evidence type="ECO:0000256" key="1">
    <source>
        <dbReference type="ARBA" id="ARBA00010088"/>
    </source>
</evidence>